<sequence>MSLSGLPSHLLAGFTPISLDELSGAELMDRRESKFTLPASELPQLLQTLHRHYRALTIGGTALQGYASRYFDTPEFGFFHDQHVRKNRRHKVRWRRYASTGAGFLEIKRREGSATRKVRVPSQGDLAQQSDFLAAHGIDAAQLHPAVDVLCERLTLVRTGPVPERVTLDLNLRLISERGGAEYLFPGVVIVELKSEVAAQHTHFAGFAAQFGLRPDRVSKYSVGVALHYPQVKSNLVQPQLRLLRRVQQQAGLT</sequence>
<dbReference type="Gene3D" id="3.20.100.30">
    <property type="entry name" value="VTC, catalytic tunnel domain"/>
    <property type="match status" value="1"/>
</dbReference>
<dbReference type="STRING" id="693977.Deipr_1766"/>
<dbReference type="RefSeq" id="WP_013615506.1">
    <property type="nucleotide sequence ID" value="NC_015161.1"/>
</dbReference>
<dbReference type="InterPro" id="IPR042267">
    <property type="entry name" value="VTC_sf"/>
</dbReference>
<dbReference type="SUPFAM" id="SSF55154">
    <property type="entry name" value="CYTH-like phosphatases"/>
    <property type="match status" value="1"/>
</dbReference>
<dbReference type="eggNOG" id="COG3025">
    <property type="taxonomic scope" value="Bacteria"/>
</dbReference>
<reference evidence="3" key="1">
    <citation type="submission" date="2011-02" db="EMBL/GenBank/DDBJ databases">
        <title>The complete sequence of chromosome of Deinococcus proteolyticus DSM 20540.</title>
        <authorList>
            <consortium name="US DOE Joint Genome Institute (JGI-PGF)"/>
            <person name="Lucas S."/>
            <person name="Copeland A."/>
            <person name="Lapidus A."/>
            <person name="Bruce D."/>
            <person name="Goodwin L."/>
            <person name="Pitluck S."/>
            <person name="Kyrpides N."/>
            <person name="Mavromatis K."/>
            <person name="Pagani I."/>
            <person name="Ivanova N."/>
            <person name="Ovchinnikova G."/>
            <person name="Zeytun A."/>
            <person name="Detter J.C."/>
            <person name="Han C."/>
            <person name="Land M."/>
            <person name="Hauser L."/>
            <person name="Markowitz V."/>
            <person name="Cheng J.-F."/>
            <person name="Hugenholtz P."/>
            <person name="Woyke T."/>
            <person name="Wu D."/>
            <person name="Pukall R."/>
            <person name="Steenblock K."/>
            <person name="Brambilla E."/>
            <person name="Klenk H.-P."/>
            <person name="Eisen J.A."/>
        </authorList>
    </citation>
    <scope>NUCLEOTIDE SEQUENCE [LARGE SCALE GENOMIC DNA]</scope>
    <source>
        <strain evidence="3">ATCC 35074 / DSM 20540 / JCM 6276 / NBRC 101906 / NCIMB 13154 / VKM Ac-1939 / CCM 2703 / MRP</strain>
    </source>
</reference>
<dbReference type="HOGENOM" id="CLU_068202_1_0_0"/>
<dbReference type="EMBL" id="CP002536">
    <property type="protein sequence ID" value="ADY26898.1"/>
    <property type="molecule type" value="Genomic_DNA"/>
</dbReference>
<gene>
    <name evidence="2" type="ordered locus">Deipr_1766</name>
</gene>
<keyword evidence="3" id="KW-1185">Reference proteome</keyword>
<dbReference type="OrthoDB" id="148766at2"/>
<dbReference type="InterPro" id="IPR018966">
    <property type="entry name" value="VTC_domain"/>
</dbReference>
<dbReference type="AlphaFoldDB" id="F0RLH4"/>
<evidence type="ECO:0000313" key="2">
    <source>
        <dbReference type="EMBL" id="ADY26898.1"/>
    </source>
</evidence>
<dbReference type="KEGG" id="dpt:Deipr_1766"/>
<evidence type="ECO:0000259" key="1">
    <source>
        <dbReference type="Pfam" id="PF09359"/>
    </source>
</evidence>
<reference evidence="2 3" key="2">
    <citation type="journal article" date="2012" name="Stand. Genomic Sci.">
        <title>Complete genome sequence of the orange-red pigmented, radioresistant Deinococcus proteolyticus type strain (MRP(T)).</title>
        <authorList>
            <person name="Copeland A."/>
            <person name="Zeytun A."/>
            <person name="Yassawong M."/>
            <person name="Nolan M."/>
            <person name="Lucas S."/>
            <person name="Hammon N."/>
            <person name="Deshpande S."/>
            <person name="Cheng J.F."/>
            <person name="Han C."/>
            <person name="Tapia R."/>
            <person name="Goodwin L.A."/>
            <person name="Pitluck S."/>
            <person name="Mavromatis K."/>
            <person name="Liolios K."/>
            <person name="Pagani I."/>
            <person name="Ivanova N."/>
            <person name="Mikhailova N."/>
            <person name="Pati A."/>
            <person name="Chen A."/>
            <person name="Palaniappan K."/>
            <person name="Land M."/>
            <person name="Hauser L."/>
            <person name="Jeffries C.D."/>
            <person name="Brambilla E.M."/>
            <person name="Rohde M."/>
            <person name="Sikorski J."/>
            <person name="Pukall R."/>
            <person name="Goker M."/>
            <person name="Detter J.C."/>
            <person name="Woyke T."/>
            <person name="Bristow J."/>
            <person name="Eisen J.A."/>
            <person name="Markowitz V."/>
            <person name="Hugenholtz P."/>
            <person name="Kyrpides N.C."/>
            <person name="Klenk H.P."/>
            <person name="Lapidus A."/>
        </authorList>
    </citation>
    <scope>NUCLEOTIDE SEQUENCE [LARGE SCALE GENOMIC DNA]</scope>
    <source>
        <strain evidence="3">ATCC 35074 / DSM 20540 / JCM 6276 / NBRC 101906 / NCIMB 13154 / VKM Ac-1939 / CCM 2703 / MRP</strain>
    </source>
</reference>
<protein>
    <submittedName>
        <fullName evidence="2">VTC domain-containing protein</fullName>
    </submittedName>
</protein>
<accession>F0RLH4</accession>
<organism evidence="2 3">
    <name type="scientific">Deinococcus proteolyticus (strain ATCC 35074 / DSM 20540 / JCM 6276 / NBRC 101906 / NCIMB 13154 / VKM Ac-1939 / CCM 2703 / MRP)</name>
    <dbReference type="NCBI Taxonomy" id="693977"/>
    <lineage>
        <taxon>Bacteria</taxon>
        <taxon>Thermotogati</taxon>
        <taxon>Deinococcota</taxon>
        <taxon>Deinococci</taxon>
        <taxon>Deinococcales</taxon>
        <taxon>Deinococcaceae</taxon>
        <taxon>Deinococcus</taxon>
    </lineage>
</organism>
<evidence type="ECO:0000313" key="3">
    <source>
        <dbReference type="Proteomes" id="UP000007718"/>
    </source>
</evidence>
<dbReference type="Proteomes" id="UP000007718">
    <property type="component" value="Chromosome"/>
</dbReference>
<name>F0RLH4_DEIPM</name>
<dbReference type="Pfam" id="PF09359">
    <property type="entry name" value="VTC"/>
    <property type="match status" value="1"/>
</dbReference>
<dbReference type="InterPro" id="IPR033469">
    <property type="entry name" value="CYTH-like_dom_sf"/>
</dbReference>
<dbReference type="GO" id="GO:0006799">
    <property type="term" value="P:polyphosphate biosynthetic process"/>
    <property type="evidence" value="ECO:0007669"/>
    <property type="project" value="UniProtKB-ARBA"/>
</dbReference>
<feature type="domain" description="VTC" evidence="1">
    <location>
        <begin position="30"/>
        <end position="227"/>
    </location>
</feature>
<proteinExistence type="predicted"/>
<dbReference type="CDD" id="cd07750">
    <property type="entry name" value="PolyPPase_VTC_like"/>
    <property type="match status" value="1"/>
</dbReference>